<dbReference type="Proteomes" id="UP000249061">
    <property type="component" value="Unassembled WGS sequence"/>
</dbReference>
<dbReference type="InterPro" id="IPR011447">
    <property type="entry name" value="DUF1552"/>
</dbReference>
<comment type="caution">
    <text evidence="1">The sequence shown here is derived from an EMBL/GenBank/DDBJ whole genome shotgun (WGS) entry which is preliminary data.</text>
</comment>
<reference evidence="1 2" key="1">
    <citation type="submission" date="2017-08" db="EMBL/GenBank/DDBJ databases">
        <title>Infants hospitalized years apart are colonized by the same room-sourced microbial strains.</title>
        <authorList>
            <person name="Brooks B."/>
            <person name="Olm M.R."/>
            <person name="Firek B.A."/>
            <person name="Baker R."/>
            <person name="Thomas B.C."/>
            <person name="Morowitz M.J."/>
            <person name="Banfield J.F."/>
        </authorList>
    </citation>
    <scope>NUCLEOTIDE SEQUENCE [LARGE SCALE GENOMIC DNA]</scope>
    <source>
        <strain evidence="1">S2_003_000_R2_14</strain>
    </source>
</reference>
<proteinExistence type="predicted"/>
<protein>
    <submittedName>
        <fullName evidence="1">Tat (Twin-arginine translocation) pathway signal sequence domain protein</fullName>
    </submittedName>
</protein>
<name>A0A2W5VJH8_9BACT</name>
<accession>A0A2W5VJH8</accession>
<organism evidence="1 2">
    <name type="scientific">Archangium gephyra</name>
    <dbReference type="NCBI Taxonomy" id="48"/>
    <lineage>
        <taxon>Bacteria</taxon>
        <taxon>Pseudomonadati</taxon>
        <taxon>Myxococcota</taxon>
        <taxon>Myxococcia</taxon>
        <taxon>Myxococcales</taxon>
        <taxon>Cystobacterineae</taxon>
        <taxon>Archangiaceae</taxon>
        <taxon>Archangium</taxon>
    </lineage>
</organism>
<dbReference type="AlphaFoldDB" id="A0A2W5VJH8"/>
<dbReference type="EMBL" id="QFQP01000004">
    <property type="protein sequence ID" value="PZR16114.1"/>
    <property type="molecule type" value="Genomic_DNA"/>
</dbReference>
<evidence type="ECO:0000313" key="1">
    <source>
        <dbReference type="EMBL" id="PZR16114.1"/>
    </source>
</evidence>
<dbReference type="Pfam" id="PF07586">
    <property type="entry name" value="HXXSHH"/>
    <property type="match status" value="1"/>
</dbReference>
<sequence>MISRRSAIGAGLSLIAAPFFKARAQATLQARRLVIFFTPNGTAHRTDRWHPKPTADGYTVAAGDVLEPLMPHKANIMPVSGLYFVDHTNHEGGMRAMLTAGGPHSVDQYIAARIGGGSRFRSLSFGVQTSAWGASTQTRMSYADGQLIHPEDSPSNAFTRLFGAVAGGPTELAKLRRRRQSILDAVRGDLGAMKSRLGAEQAVNLDAHLSALRAMEIGLDAPQPMGSGCTTPVLMMDAQDPSNFPAITNAQIDLLVSSLACDMTRVATLQLAHTVSPLVPTWLGSTISHHELSHRGDDEFVRAERWFTEQFGSLLTKLAAREDPLGGGSLLDTSAVVWAKELGDGGLHTCEDVPFVLAGKAGGRWNPGRYVQRPATPHNKLLTELCQAMGLTDTYFHDNRFAGTLEGLS</sequence>
<gene>
    <name evidence="1" type="ORF">DI536_07435</name>
</gene>
<evidence type="ECO:0000313" key="2">
    <source>
        <dbReference type="Proteomes" id="UP000249061"/>
    </source>
</evidence>